<dbReference type="Proteomes" id="UP000198542">
    <property type="component" value="Unassembled WGS sequence"/>
</dbReference>
<reference evidence="2" key="1">
    <citation type="submission" date="2016-10" db="EMBL/GenBank/DDBJ databases">
        <authorList>
            <person name="Varghese N."/>
            <person name="Submissions S."/>
        </authorList>
    </citation>
    <scope>NUCLEOTIDE SEQUENCE [LARGE SCALE GENOMIC DNA]</scope>
    <source>
        <strain evidence="2">BS3660</strain>
    </source>
</reference>
<dbReference type="EMBL" id="FNTC01000002">
    <property type="protein sequence ID" value="SEC68954.1"/>
    <property type="molecule type" value="Genomic_DNA"/>
</dbReference>
<sequence>MVANDNACLLAKRSACESIASELAPTAALMADCFHL</sequence>
<evidence type="ECO:0000313" key="2">
    <source>
        <dbReference type="Proteomes" id="UP000198542"/>
    </source>
</evidence>
<protein>
    <submittedName>
        <fullName evidence="1">Uncharacterized protein</fullName>
    </submittedName>
</protein>
<evidence type="ECO:0000313" key="1">
    <source>
        <dbReference type="EMBL" id="SEC68954.1"/>
    </source>
</evidence>
<accession>A0A1H4ULE7</accession>
<dbReference type="AlphaFoldDB" id="A0A1H4ULE7"/>
<organism evidence="1 2">
    <name type="scientific">Pseudomonas jessenii</name>
    <dbReference type="NCBI Taxonomy" id="77298"/>
    <lineage>
        <taxon>Bacteria</taxon>
        <taxon>Pseudomonadati</taxon>
        <taxon>Pseudomonadota</taxon>
        <taxon>Gammaproteobacteria</taxon>
        <taxon>Pseudomonadales</taxon>
        <taxon>Pseudomonadaceae</taxon>
        <taxon>Pseudomonas</taxon>
    </lineage>
</organism>
<gene>
    <name evidence="1" type="ORF">SAMN04490187_5327</name>
</gene>
<proteinExistence type="predicted"/>
<name>A0A1H4ULE7_PSEJE</name>
<keyword evidence="2" id="KW-1185">Reference proteome</keyword>